<dbReference type="AlphaFoldDB" id="A0A4Q7USE8"/>
<sequence length="218" mass="23428">MADTCPACRAHLDPQLLRLRTRSGVTAAQWLWAPASGSPHHLVVGPGGCLVAHPPGGGPSSAVRGLPTALPVADKSVGTLVVPLLLPVQEDIDGLFSELRRVLLPHGLLTMLVPTHPSFGFRARRLGREVRAHWRHRSAIDHPDWLAAAADFAVLGDDRLTFTLDTGEDAAETTVDRLCAAGLYPPALPIELRTRVAAHRAQAGSPPRLALRRIVTRR</sequence>
<gene>
    <name evidence="1" type="ORF">EV383_1463</name>
</gene>
<evidence type="ECO:0000313" key="2">
    <source>
        <dbReference type="Proteomes" id="UP000291591"/>
    </source>
</evidence>
<dbReference type="EMBL" id="SHKL01000001">
    <property type="protein sequence ID" value="RZT84615.1"/>
    <property type="molecule type" value="Genomic_DNA"/>
</dbReference>
<dbReference type="Gene3D" id="3.40.50.150">
    <property type="entry name" value="Vaccinia Virus protein VP39"/>
    <property type="match status" value="1"/>
</dbReference>
<accession>A0A4Q7USE8</accession>
<evidence type="ECO:0000313" key="1">
    <source>
        <dbReference type="EMBL" id="RZT84615.1"/>
    </source>
</evidence>
<proteinExistence type="predicted"/>
<evidence type="ECO:0008006" key="3">
    <source>
        <dbReference type="Google" id="ProtNLM"/>
    </source>
</evidence>
<keyword evidence="2" id="KW-1185">Reference proteome</keyword>
<comment type="caution">
    <text evidence="1">The sequence shown here is derived from an EMBL/GenBank/DDBJ whole genome shotgun (WGS) entry which is preliminary data.</text>
</comment>
<organism evidence="1 2">
    <name type="scientific">Pseudonocardia sediminis</name>
    <dbReference type="NCBI Taxonomy" id="1397368"/>
    <lineage>
        <taxon>Bacteria</taxon>
        <taxon>Bacillati</taxon>
        <taxon>Actinomycetota</taxon>
        <taxon>Actinomycetes</taxon>
        <taxon>Pseudonocardiales</taxon>
        <taxon>Pseudonocardiaceae</taxon>
        <taxon>Pseudonocardia</taxon>
    </lineage>
</organism>
<dbReference type="InterPro" id="IPR029063">
    <property type="entry name" value="SAM-dependent_MTases_sf"/>
</dbReference>
<dbReference type="RefSeq" id="WP_130289194.1">
    <property type="nucleotide sequence ID" value="NZ_SHKL01000001.1"/>
</dbReference>
<dbReference type="OrthoDB" id="3579510at2"/>
<reference evidence="1 2" key="1">
    <citation type="submission" date="2019-02" db="EMBL/GenBank/DDBJ databases">
        <title>Sequencing the genomes of 1000 actinobacteria strains.</title>
        <authorList>
            <person name="Klenk H.-P."/>
        </authorList>
    </citation>
    <scope>NUCLEOTIDE SEQUENCE [LARGE SCALE GENOMIC DNA]</scope>
    <source>
        <strain evidence="1 2">DSM 45779</strain>
    </source>
</reference>
<dbReference type="Proteomes" id="UP000291591">
    <property type="component" value="Unassembled WGS sequence"/>
</dbReference>
<name>A0A4Q7USE8_PSEST</name>
<protein>
    <recommendedName>
        <fullName evidence="3">Methyltransferase family protein</fullName>
    </recommendedName>
</protein>
<dbReference type="SUPFAM" id="SSF53335">
    <property type="entry name" value="S-adenosyl-L-methionine-dependent methyltransferases"/>
    <property type="match status" value="1"/>
</dbReference>